<keyword evidence="10" id="KW-0547">Nucleotide-binding</keyword>
<evidence type="ECO:0000259" key="20">
    <source>
        <dbReference type="Pfam" id="PF00501"/>
    </source>
</evidence>
<organism evidence="22 24">
    <name type="scientific">Hortaea werneckii</name>
    <name type="common">Black yeast</name>
    <name type="synonym">Cladosporium werneckii</name>
    <dbReference type="NCBI Taxonomy" id="91943"/>
    <lineage>
        <taxon>Eukaryota</taxon>
        <taxon>Fungi</taxon>
        <taxon>Dikarya</taxon>
        <taxon>Ascomycota</taxon>
        <taxon>Pezizomycotina</taxon>
        <taxon>Dothideomycetes</taxon>
        <taxon>Dothideomycetidae</taxon>
        <taxon>Mycosphaerellales</taxon>
        <taxon>Teratosphaeriaceae</taxon>
        <taxon>Hortaea</taxon>
    </lineage>
</organism>
<accession>A0A3M6Y0X0</accession>
<dbReference type="InterPro" id="IPR045851">
    <property type="entry name" value="AMP-bd_C_sf"/>
</dbReference>
<comment type="function">
    <text evidence="17">Acyl-CoA synthetase required for both the import of long chain fatty acids (LCFAs) (C14-C18) and the activation very long chain fatty acids (VLCFAs) (C20-C26) by esterification of the fatty acids into metabolically active CoA-thioesters for subsequent degradation or incorporation into phospholipids. The transport and fatty acyl-CoA synthetase activities are genetically separable and are thus independent activities. Esterifies VLCFAs in the peroxisome matrix. The VLCFAs are actively transported into peroxisomes by a PXA1-PXA2 heterodimeric transporter in the peroxisomal membrane.</text>
</comment>
<dbReference type="InterPro" id="IPR042099">
    <property type="entry name" value="ANL_N_sf"/>
</dbReference>
<dbReference type="GO" id="GO:0004467">
    <property type="term" value="F:long-chain fatty acid-CoA ligase activity"/>
    <property type="evidence" value="ECO:0007669"/>
    <property type="project" value="TreeGrafter"/>
</dbReference>
<evidence type="ECO:0000256" key="8">
    <source>
        <dbReference type="ARBA" id="ARBA00022677"/>
    </source>
</evidence>
<evidence type="ECO:0000256" key="15">
    <source>
        <dbReference type="ARBA" id="ARBA00023140"/>
    </source>
</evidence>
<keyword evidence="11" id="KW-0067">ATP-binding</keyword>
<dbReference type="EMBL" id="QWIL01002141">
    <property type="protein sequence ID" value="RMX96591.1"/>
    <property type="molecule type" value="Genomic_DNA"/>
</dbReference>
<dbReference type="Proteomes" id="UP000276864">
    <property type="component" value="Unassembled WGS sequence"/>
</dbReference>
<comment type="similarity">
    <text evidence="4">Belongs to the ATP-dependent AMP-binding enzyme family.</text>
</comment>
<keyword evidence="5" id="KW-0813">Transport</keyword>
<comment type="catalytic activity">
    <reaction evidence="16">
        <text>a very long-chain fatty acid + ATP + CoA = a very long-chain fatty acyl-CoA + AMP + diphosphate</text>
        <dbReference type="Rhea" id="RHEA:54536"/>
        <dbReference type="ChEBI" id="CHEBI:30616"/>
        <dbReference type="ChEBI" id="CHEBI:33019"/>
        <dbReference type="ChEBI" id="CHEBI:57287"/>
        <dbReference type="ChEBI" id="CHEBI:58950"/>
        <dbReference type="ChEBI" id="CHEBI:138261"/>
        <dbReference type="ChEBI" id="CHEBI:456215"/>
    </reaction>
</comment>
<evidence type="ECO:0000313" key="24">
    <source>
        <dbReference type="Proteomes" id="UP000271337"/>
    </source>
</evidence>
<comment type="subcellular location">
    <subcellularLocation>
        <location evidence="3">Cell membrane</location>
        <topology evidence="3">Multi-pass membrane protein</topology>
    </subcellularLocation>
    <subcellularLocation>
        <location evidence="1">Lipid droplet</location>
    </subcellularLocation>
    <subcellularLocation>
        <location evidence="2">Peroxisome membrane</location>
        <topology evidence="2">Multi-pass membrane protein</topology>
    </subcellularLocation>
</comment>
<evidence type="ECO:0000256" key="13">
    <source>
        <dbReference type="ARBA" id="ARBA00023055"/>
    </source>
</evidence>
<dbReference type="GO" id="GO:0009898">
    <property type="term" value="C:cytoplasmic side of plasma membrane"/>
    <property type="evidence" value="ECO:0007669"/>
    <property type="project" value="TreeGrafter"/>
</dbReference>
<name>A0A3M6Y0X0_HORWE</name>
<keyword evidence="9" id="KW-0812">Transmembrane</keyword>
<feature type="domain" description="AMP-dependent synthetase/ligase" evidence="20">
    <location>
        <begin position="82"/>
        <end position="401"/>
    </location>
</feature>
<dbReference type="InterPro" id="IPR020845">
    <property type="entry name" value="AMP-binding_CS"/>
</dbReference>
<evidence type="ECO:0000256" key="16">
    <source>
        <dbReference type="ARBA" id="ARBA00051585"/>
    </source>
</evidence>
<dbReference type="Gene3D" id="3.30.300.30">
    <property type="match status" value="1"/>
</dbReference>
<dbReference type="FunFam" id="3.40.50.12780:FF:000019">
    <property type="entry name" value="Long-chain fatty acid transporter"/>
    <property type="match status" value="1"/>
</dbReference>
<evidence type="ECO:0000256" key="6">
    <source>
        <dbReference type="ARBA" id="ARBA00022475"/>
    </source>
</evidence>
<evidence type="ECO:0000256" key="10">
    <source>
        <dbReference type="ARBA" id="ARBA00022741"/>
    </source>
</evidence>
<dbReference type="GO" id="GO:0005811">
    <property type="term" value="C:lipid droplet"/>
    <property type="evidence" value="ECO:0007669"/>
    <property type="project" value="UniProtKB-SubCell"/>
</dbReference>
<dbReference type="FunFam" id="3.30.300.30:FF:000002">
    <property type="entry name" value="Long-chain fatty acid transport protein 1"/>
    <property type="match status" value="1"/>
</dbReference>
<keyword evidence="14" id="KW-0472">Membrane</keyword>
<keyword evidence="6" id="KW-1003">Cell membrane</keyword>
<comment type="caution">
    <text evidence="22">The sequence shown here is derived from an EMBL/GenBank/DDBJ whole genome shotgun (WGS) entry which is preliminary data.</text>
</comment>
<evidence type="ECO:0000256" key="7">
    <source>
        <dbReference type="ARBA" id="ARBA00022598"/>
    </source>
</evidence>
<dbReference type="GO" id="GO:0005324">
    <property type="term" value="F:long-chain fatty acid transmembrane transporter activity"/>
    <property type="evidence" value="ECO:0007669"/>
    <property type="project" value="TreeGrafter"/>
</dbReference>
<sequence length="651" mass="72890">MLNPFGSVCNLAAPWVRMDSACLGKQISRAAAAAGGVATAAYLNGKYQIGRDLKAILKDRKARKAYAQAEQEGGLSPWYVLAETCARQPNDRAIWTREGSWTFKEFHDQTVRYAQWMLENGVRPGELVAMYLHNSAEFLMIMFATHCIGAGPALINYNLEAKALMHCLSVCDTNLMIVDADAGCQQRINDSRADIEARGTKLMTLDAGLKQQVSSKPAVVPEDSLRRNMKPEWPYALIYTSGTTGLPKGCPFTVSRTWLLGSHLDPPFGTKPGIDCWYSPMPLYHGTGIITTSSALLSGVGVAIAPRFSVKNFWPDIHDSGSTLFIYVGETARYLLAAPPHPLEKKHKLRVAYGNGLRPDVWQKFQERFNIPEIAEFFNSSEGMFALIVWDKGPYLSKCVGHHGGLARLLLRNTFVPVRIDFETGDIWRDPKTGFAERAPYEEGGEMLVAVPNKEAFGGYWRNEEATNKRFATDLFAKGDLWYRSGDALKRTPDGHWYFLDRLGDTFRWKSENVSTAEVAETLGRFPGVAEANVYGVSVPGHEGRAGCAAMHLTVGPDQTFFTELLKYCQRSLPRYAVPVFLRIVTRSSHIHNHKQNKVGLRREGIDLDKIGTEEKGGEQDVFMWWQPKSDTYQPYERKDWEGLAKQQVKL</sequence>
<evidence type="ECO:0000256" key="12">
    <source>
        <dbReference type="ARBA" id="ARBA00022989"/>
    </source>
</evidence>
<evidence type="ECO:0000313" key="25">
    <source>
        <dbReference type="Proteomes" id="UP000276864"/>
    </source>
</evidence>
<dbReference type="OrthoDB" id="196650at2759"/>
<evidence type="ECO:0000256" key="2">
    <source>
        <dbReference type="ARBA" id="ARBA00004585"/>
    </source>
</evidence>
<dbReference type="Pfam" id="PF13193">
    <property type="entry name" value="AMP-binding_C"/>
    <property type="match status" value="1"/>
</dbReference>
<dbReference type="Gene3D" id="3.40.50.12780">
    <property type="entry name" value="N-terminal domain of ligase-like"/>
    <property type="match status" value="1"/>
</dbReference>
<evidence type="ECO:0000256" key="19">
    <source>
        <dbReference type="ARBA" id="ARBA00078285"/>
    </source>
</evidence>
<reference evidence="24 25" key="1">
    <citation type="journal article" date="2018" name="BMC Genomics">
        <title>Genomic evidence for intraspecific hybridization in a clonal and extremely halotolerant yeast.</title>
        <authorList>
            <person name="Gostincar C."/>
            <person name="Stajich J.E."/>
            <person name="Zupancic J."/>
            <person name="Zalar P."/>
            <person name="Gunde-Cimerman N."/>
        </authorList>
    </citation>
    <scope>NUCLEOTIDE SEQUENCE [LARGE SCALE GENOMIC DNA]</scope>
    <source>
        <strain evidence="23 25">EXF-6651</strain>
        <strain evidence="22 24">EXF-6669</strain>
    </source>
</reference>
<evidence type="ECO:0000256" key="3">
    <source>
        <dbReference type="ARBA" id="ARBA00004651"/>
    </source>
</evidence>
<evidence type="ECO:0000313" key="23">
    <source>
        <dbReference type="EMBL" id="RMY17633.1"/>
    </source>
</evidence>
<dbReference type="InterPro" id="IPR000873">
    <property type="entry name" value="AMP-dep_synth/lig_dom"/>
</dbReference>
<dbReference type="SUPFAM" id="SSF56801">
    <property type="entry name" value="Acetyl-CoA synthetase-like"/>
    <property type="match status" value="1"/>
</dbReference>
<keyword evidence="8" id="KW-0551">Lipid droplet</keyword>
<evidence type="ECO:0000256" key="14">
    <source>
        <dbReference type="ARBA" id="ARBA00023136"/>
    </source>
</evidence>
<evidence type="ECO:0000256" key="5">
    <source>
        <dbReference type="ARBA" id="ARBA00022448"/>
    </source>
</evidence>
<feature type="domain" description="AMP-binding enzyme C-terminal" evidence="21">
    <location>
        <begin position="518"/>
        <end position="590"/>
    </location>
</feature>
<dbReference type="GO" id="GO:0005778">
    <property type="term" value="C:peroxisomal membrane"/>
    <property type="evidence" value="ECO:0007669"/>
    <property type="project" value="UniProtKB-SubCell"/>
</dbReference>
<protein>
    <recommendedName>
        <fullName evidence="18">Very long-chain fatty acid transport protein</fullName>
    </recommendedName>
    <alternativeName>
        <fullName evidence="19">Very-long-chain acyl-CoA synthetase</fullName>
    </alternativeName>
</protein>
<keyword evidence="13" id="KW-0445">Lipid transport</keyword>
<evidence type="ECO:0000313" key="22">
    <source>
        <dbReference type="EMBL" id="RMX96591.1"/>
    </source>
</evidence>
<dbReference type="PANTHER" id="PTHR43107">
    <property type="entry name" value="LONG-CHAIN FATTY ACID TRANSPORT PROTEIN"/>
    <property type="match status" value="1"/>
</dbReference>
<keyword evidence="12" id="KW-1133">Transmembrane helix</keyword>
<keyword evidence="15" id="KW-0576">Peroxisome</keyword>
<dbReference type="PROSITE" id="PS00455">
    <property type="entry name" value="AMP_BINDING"/>
    <property type="match status" value="1"/>
</dbReference>
<gene>
    <name evidence="23" type="ORF">D0866_13411</name>
    <name evidence="22" type="ORF">D0867_13085</name>
</gene>
<evidence type="ECO:0000256" key="17">
    <source>
        <dbReference type="ARBA" id="ARBA00060276"/>
    </source>
</evidence>
<dbReference type="AlphaFoldDB" id="A0A3M6Y0X0"/>
<evidence type="ECO:0000256" key="9">
    <source>
        <dbReference type="ARBA" id="ARBA00022692"/>
    </source>
</evidence>
<evidence type="ECO:0000256" key="18">
    <source>
        <dbReference type="ARBA" id="ARBA00068795"/>
    </source>
</evidence>
<evidence type="ECO:0000256" key="1">
    <source>
        <dbReference type="ARBA" id="ARBA00004502"/>
    </source>
</evidence>
<evidence type="ECO:0000259" key="21">
    <source>
        <dbReference type="Pfam" id="PF13193"/>
    </source>
</evidence>
<evidence type="ECO:0000256" key="4">
    <source>
        <dbReference type="ARBA" id="ARBA00006432"/>
    </source>
</evidence>
<keyword evidence="7" id="KW-0436">Ligase</keyword>
<dbReference type="Pfam" id="PF00501">
    <property type="entry name" value="AMP-binding"/>
    <property type="match status" value="1"/>
</dbReference>
<dbReference type="Proteomes" id="UP000271337">
    <property type="component" value="Unassembled WGS sequence"/>
</dbReference>
<proteinExistence type="inferred from homology"/>
<dbReference type="PANTHER" id="PTHR43107:SF6">
    <property type="entry name" value="ACYL-COA SYNTHETASE FAMILY PROTEIN (CEFD1), PUTATIVE (AFU_ORTHOLOGUE AFUA_6G03630)-RELATED"/>
    <property type="match status" value="1"/>
</dbReference>
<evidence type="ECO:0000256" key="11">
    <source>
        <dbReference type="ARBA" id="ARBA00022840"/>
    </source>
</evidence>
<dbReference type="EMBL" id="QWIM01002158">
    <property type="protein sequence ID" value="RMY17633.1"/>
    <property type="molecule type" value="Genomic_DNA"/>
</dbReference>
<dbReference type="InterPro" id="IPR025110">
    <property type="entry name" value="AMP-bd_C"/>
</dbReference>
<dbReference type="GO" id="GO:0044539">
    <property type="term" value="P:long-chain fatty acid import into cell"/>
    <property type="evidence" value="ECO:0007669"/>
    <property type="project" value="TreeGrafter"/>
</dbReference>
<dbReference type="VEuPathDB" id="FungiDB:BTJ68_14340"/>
<dbReference type="GO" id="GO:0005524">
    <property type="term" value="F:ATP binding"/>
    <property type="evidence" value="ECO:0007669"/>
    <property type="project" value="UniProtKB-KW"/>
</dbReference>